<proteinExistence type="predicted"/>
<dbReference type="Proteomes" id="UP000050761">
    <property type="component" value="Unassembled WGS sequence"/>
</dbReference>
<evidence type="ECO:0000313" key="3">
    <source>
        <dbReference type="WBParaSite" id="HPBE_0000971601-mRNA-1"/>
    </source>
</evidence>
<sequence length="106" mass="11622">MVGARCSDLILYPVSSVDQSDQYRRRLHFCRFDYSDVSFGNTHAQGATVAITCTTGGQPATVEGYDQQRTSISAAPSLLATCTNVGGSQYTWTILGRILQFVDCRF</sequence>
<dbReference type="WBParaSite" id="HPBE_0000971601-mRNA-1">
    <property type="protein sequence ID" value="HPBE_0000971601-mRNA-1"/>
    <property type="gene ID" value="HPBE_0000971601"/>
</dbReference>
<accession>A0A3P7Y4D5</accession>
<reference evidence="3" key="2">
    <citation type="submission" date="2019-09" db="UniProtKB">
        <authorList>
            <consortium name="WormBaseParasite"/>
        </authorList>
    </citation>
    <scope>IDENTIFICATION</scope>
</reference>
<evidence type="ECO:0000313" key="2">
    <source>
        <dbReference type="Proteomes" id="UP000050761"/>
    </source>
</evidence>
<dbReference type="OrthoDB" id="5845308at2759"/>
<dbReference type="EMBL" id="UZAH01026522">
    <property type="protein sequence ID" value="VDO81921.1"/>
    <property type="molecule type" value="Genomic_DNA"/>
</dbReference>
<protein>
    <submittedName>
        <fullName evidence="3">CUB domain-containing protein</fullName>
    </submittedName>
</protein>
<organism evidence="1">
    <name type="scientific">Heligmosomoides polygyrus</name>
    <name type="common">Parasitic roundworm</name>
    <dbReference type="NCBI Taxonomy" id="6339"/>
    <lineage>
        <taxon>Eukaryota</taxon>
        <taxon>Metazoa</taxon>
        <taxon>Ecdysozoa</taxon>
        <taxon>Nematoda</taxon>
        <taxon>Chromadorea</taxon>
        <taxon>Rhabditida</taxon>
        <taxon>Rhabditina</taxon>
        <taxon>Rhabditomorpha</taxon>
        <taxon>Strongyloidea</taxon>
        <taxon>Heligmosomidae</taxon>
        <taxon>Heligmosomoides</taxon>
    </lineage>
</organism>
<name>A0A3P7Y4D5_HELPZ</name>
<keyword evidence="2" id="KW-1185">Reference proteome</keyword>
<evidence type="ECO:0000313" key="1">
    <source>
        <dbReference type="EMBL" id="VDO81921.1"/>
    </source>
</evidence>
<reference evidence="1 2" key="1">
    <citation type="submission" date="2018-11" db="EMBL/GenBank/DDBJ databases">
        <authorList>
            <consortium name="Pathogen Informatics"/>
        </authorList>
    </citation>
    <scope>NUCLEOTIDE SEQUENCE [LARGE SCALE GENOMIC DNA]</scope>
</reference>
<dbReference type="AlphaFoldDB" id="A0A3P7Y4D5"/>
<gene>
    <name evidence="1" type="ORF">HPBE_LOCUS9717</name>
</gene>